<evidence type="ECO:0008006" key="4">
    <source>
        <dbReference type="Google" id="ProtNLM"/>
    </source>
</evidence>
<feature type="transmembrane region" description="Helical" evidence="1">
    <location>
        <begin position="190"/>
        <end position="208"/>
    </location>
</feature>
<sequence length="232" mass="24059">MDTRALSRFTGAACLVLAPLALVAGTLTEPHFDEDAPAASQLADVATHAIPAAPARTLVWLLILLMPLTVLYAARMARRGAPRLAAVGGALSFLAWSAGIASIGGVEAAYWFGSRMEDRDTVAALLDAVTGDAVYNTLLMVFVLGHLVGMLVLGIGLWRSRAVPAWVGILFGASPFLHAVAMGIGPAVDAIAYGLLSIATVACAVILARTPDAEWDLPARIAAKPVPERVAA</sequence>
<proteinExistence type="predicted"/>
<evidence type="ECO:0000313" key="3">
    <source>
        <dbReference type="Proteomes" id="UP000256913"/>
    </source>
</evidence>
<keyword evidence="1" id="KW-0472">Membrane</keyword>
<keyword evidence="3" id="KW-1185">Reference proteome</keyword>
<protein>
    <recommendedName>
        <fullName evidence="4">DUF4386 family protein</fullName>
    </recommendedName>
</protein>
<dbReference type="OrthoDB" id="5148077at2"/>
<organism evidence="2 3">
    <name type="scientific">Asanoa ferruginea</name>
    <dbReference type="NCBI Taxonomy" id="53367"/>
    <lineage>
        <taxon>Bacteria</taxon>
        <taxon>Bacillati</taxon>
        <taxon>Actinomycetota</taxon>
        <taxon>Actinomycetes</taxon>
        <taxon>Micromonosporales</taxon>
        <taxon>Micromonosporaceae</taxon>
        <taxon>Asanoa</taxon>
    </lineage>
</organism>
<keyword evidence="1" id="KW-0812">Transmembrane</keyword>
<name>A0A3D9ZC14_9ACTN</name>
<feature type="transmembrane region" description="Helical" evidence="1">
    <location>
        <begin position="165"/>
        <end position="184"/>
    </location>
</feature>
<dbReference type="Proteomes" id="UP000256913">
    <property type="component" value="Unassembled WGS sequence"/>
</dbReference>
<feature type="transmembrane region" description="Helical" evidence="1">
    <location>
        <begin position="86"/>
        <end position="113"/>
    </location>
</feature>
<feature type="transmembrane region" description="Helical" evidence="1">
    <location>
        <begin position="52"/>
        <end position="74"/>
    </location>
</feature>
<feature type="transmembrane region" description="Helical" evidence="1">
    <location>
        <begin position="133"/>
        <end position="158"/>
    </location>
</feature>
<keyword evidence="1" id="KW-1133">Transmembrane helix</keyword>
<dbReference type="AlphaFoldDB" id="A0A3D9ZC14"/>
<dbReference type="RefSeq" id="WP_116066694.1">
    <property type="nucleotide sequence ID" value="NZ_BONB01000001.1"/>
</dbReference>
<dbReference type="EMBL" id="QUMQ01000001">
    <property type="protein sequence ID" value="REF94938.1"/>
    <property type="molecule type" value="Genomic_DNA"/>
</dbReference>
<evidence type="ECO:0000256" key="1">
    <source>
        <dbReference type="SAM" id="Phobius"/>
    </source>
</evidence>
<reference evidence="2 3" key="1">
    <citation type="submission" date="2018-08" db="EMBL/GenBank/DDBJ databases">
        <title>Sequencing the genomes of 1000 actinobacteria strains.</title>
        <authorList>
            <person name="Klenk H.-P."/>
        </authorList>
    </citation>
    <scope>NUCLEOTIDE SEQUENCE [LARGE SCALE GENOMIC DNA]</scope>
    <source>
        <strain evidence="2 3">DSM 44099</strain>
    </source>
</reference>
<comment type="caution">
    <text evidence="2">The sequence shown here is derived from an EMBL/GenBank/DDBJ whole genome shotgun (WGS) entry which is preliminary data.</text>
</comment>
<accession>A0A3D9ZC14</accession>
<gene>
    <name evidence="2" type="ORF">DFJ67_0883</name>
</gene>
<evidence type="ECO:0000313" key="2">
    <source>
        <dbReference type="EMBL" id="REF94938.1"/>
    </source>
</evidence>